<dbReference type="AlphaFoldDB" id="C4ZIN7"/>
<dbReference type="STRING" id="85643.Tmz1t_0392"/>
<dbReference type="Proteomes" id="UP000002186">
    <property type="component" value="Chromosome"/>
</dbReference>
<dbReference type="eggNOG" id="COG2221">
    <property type="taxonomic scope" value="Bacteria"/>
</dbReference>
<dbReference type="SUPFAM" id="SSF54862">
    <property type="entry name" value="4Fe-4S ferredoxins"/>
    <property type="match status" value="2"/>
</dbReference>
<reference evidence="8" key="1">
    <citation type="submission" date="2009-05" db="EMBL/GenBank/DDBJ databases">
        <title>Complete sequence of chromosome of Thauera sp. MZ1T.</title>
        <authorList>
            <consortium name="US DOE Joint Genome Institute"/>
            <person name="Lucas S."/>
            <person name="Copeland A."/>
            <person name="Lapidus A."/>
            <person name="Glavina del Rio T."/>
            <person name="Dalin E."/>
            <person name="Tice H."/>
            <person name="Bruce D."/>
            <person name="Goodwin L."/>
            <person name="Pitluck S."/>
            <person name="Sims D."/>
            <person name="Brettin T."/>
            <person name="Detter J.C."/>
            <person name="Han C."/>
            <person name="Larimer F."/>
            <person name="Land M."/>
            <person name="Hauser L."/>
            <person name="Kyrpides N."/>
            <person name="Mikhailova N."/>
            <person name="Sayler G.S."/>
        </authorList>
    </citation>
    <scope>NUCLEOTIDE SEQUENCE [LARGE SCALE GENOMIC DNA]</scope>
    <source>
        <strain evidence="8">MZ1T</strain>
    </source>
</reference>
<dbReference type="KEGG" id="tmz:Tmz1t_0392"/>
<dbReference type="EMBL" id="SSFD01000208">
    <property type="protein sequence ID" value="TXH83520.1"/>
    <property type="molecule type" value="Genomic_DNA"/>
</dbReference>
<keyword evidence="8" id="KW-1185">Reference proteome</keyword>
<evidence type="ECO:0000313" key="9">
    <source>
        <dbReference type="Proteomes" id="UP000321192"/>
    </source>
</evidence>
<reference evidence="6 8" key="2">
    <citation type="journal article" date="2012" name="Stand. Genomic Sci.">
        <title>Complete genome sequence of Thauera aminoaromatica strain MZ1T.</title>
        <authorList>
            <person name="Jiang K."/>
            <person name="Sanseverino J."/>
            <person name="Chauhan A."/>
            <person name="Lucas S."/>
            <person name="Copeland A."/>
            <person name="Lapidus A."/>
            <person name="Del Rio T.G."/>
            <person name="Dalin E."/>
            <person name="Tice H."/>
            <person name="Bruce D."/>
            <person name="Goodwin L."/>
            <person name="Pitluck S."/>
            <person name="Sims D."/>
            <person name="Brettin T."/>
            <person name="Detter J.C."/>
            <person name="Han C."/>
            <person name="Chang Y.J."/>
            <person name="Larimer F."/>
            <person name="Land M."/>
            <person name="Hauser L."/>
            <person name="Kyrpides N.C."/>
            <person name="Mikhailova N."/>
            <person name="Moser S."/>
            <person name="Jegier P."/>
            <person name="Close D."/>
            <person name="Debruyn J.M."/>
            <person name="Wang Y."/>
            <person name="Layton A.C."/>
            <person name="Allen M.S."/>
            <person name="Sayler G.S."/>
        </authorList>
    </citation>
    <scope>NUCLEOTIDE SEQUENCE [LARGE SCALE GENOMIC DNA]</scope>
    <source>
        <strain evidence="6 8">MZ1T</strain>
    </source>
</reference>
<dbReference type="Pfam" id="PF12838">
    <property type="entry name" value="Fer4_7"/>
    <property type="match status" value="2"/>
</dbReference>
<keyword evidence="4" id="KW-0411">Iron-sulfur</keyword>
<evidence type="ECO:0000256" key="2">
    <source>
        <dbReference type="ARBA" id="ARBA00022723"/>
    </source>
</evidence>
<evidence type="ECO:0000256" key="3">
    <source>
        <dbReference type="ARBA" id="ARBA00023004"/>
    </source>
</evidence>
<dbReference type="Gene3D" id="3.30.70.20">
    <property type="match status" value="2"/>
</dbReference>
<organism evidence="6 8">
    <name type="scientific">Thauera aminoaromatica</name>
    <dbReference type="NCBI Taxonomy" id="164330"/>
    <lineage>
        <taxon>Bacteria</taxon>
        <taxon>Pseudomonadati</taxon>
        <taxon>Pseudomonadota</taxon>
        <taxon>Betaproteobacteria</taxon>
        <taxon>Rhodocyclales</taxon>
        <taxon>Zoogloeaceae</taxon>
        <taxon>Thauera</taxon>
    </lineage>
</organism>
<dbReference type="InterPro" id="IPR017896">
    <property type="entry name" value="4Fe4S_Fe-S-bd"/>
</dbReference>
<reference evidence="7 9" key="3">
    <citation type="submission" date="2018-09" db="EMBL/GenBank/DDBJ databases">
        <title>Metagenome Assembled Genomes from an Advanced Water Purification Facility.</title>
        <authorList>
            <person name="Stamps B.W."/>
            <person name="Spear J.R."/>
        </authorList>
    </citation>
    <scope>NUCLEOTIDE SEQUENCE [LARGE SCALE GENOMIC DNA]</scope>
    <source>
        <strain evidence="7">Bin_27_1</strain>
    </source>
</reference>
<evidence type="ECO:0000256" key="4">
    <source>
        <dbReference type="ARBA" id="ARBA00023014"/>
    </source>
</evidence>
<dbReference type="InterPro" id="IPR017900">
    <property type="entry name" value="4Fe4S_Fe_S_CS"/>
</dbReference>
<accession>C4ZIN7</accession>
<dbReference type="PANTHER" id="PTHR24960:SF79">
    <property type="entry name" value="PHOTOSYSTEM I IRON-SULFUR CENTER"/>
    <property type="match status" value="1"/>
</dbReference>
<dbReference type="GO" id="GO:0051539">
    <property type="term" value="F:4 iron, 4 sulfur cluster binding"/>
    <property type="evidence" value="ECO:0007669"/>
    <property type="project" value="UniProtKB-KW"/>
</dbReference>
<evidence type="ECO:0000256" key="1">
    <source>
        <dbReference type="ARBA" id="ARBA00022485"/>
    </source>
</evidence>
<dbReference type="OrthoDB" id="9781785at2"/>
<dbReference type="GO" id="GO:0046872">
    <property type="term" value="F:metal ion binding"/>
    <property type="evidence" value="ECO:0007669"/>
    <property type="project" value="UniProtKB-KW"/>
</dbReference>
<keyword evidence="1" id="KW-0004">4Fe-4S</keyword>
<dbReference type="InterPro" id="IPR050157">
    <property type="entry name" value="PSI_iron-sulfur_center"/>
</dbReference>
<feature type="domain" description="4Fe-4S ferredoxin-type" evidence="5">
    <location>
        <begin position="40"/>
        <end position="69"/>
    </location>
</feature>
<dbReference type="RefSeq" id="WP_004307171.1">
    <property type="nucleotide sequence ID" value="NC_011662.2"/>
</dbReference>
<proteinExistence type="predicted"/>
<dbReference type="PANTHER" id="PTHR24960">
    <property type="entry name" value="PHOTOSYSTEM I IRON-SULFUR CENTER-RELATED"/>
    <property type="match status" value="1"/>
</dbReference>
<dbReference type="PROSITE" id="PS00198">
    <property type="entry name" value="4FE4S_FER_1"/>
    <property type="match status" value="2"/>
</dbReference>
<keyword evidence="3" id="KW-0408">Iron</keyword>
<protein>
    <submittedName>
        <fullName evidence="7">4Fe-4S dicluster domain-containing protein</fullName>
    </submittedName>
    <submittedName>
        <fullName evidence="6">4Fe-4S ferredoxin iron-sulfur binding domain protein</fullName>
    </submittedName>
</protein>
<name>C4ZIN7_THASP</name>
<feature type="domain" description="4Fe-4S ferredoxin-type" evidence="5">
    <location>
        <begin position="259"/>
        <end position="287"/>
    </location>
</feature>
<dbReference type="HOGENOM" id="CLU_048087_3_0_4"/>
<evidence type="ECO:0000313" key="6">
    <source>
        <dbReference type="EMBL" id="ACK53174.1"/>
    </source>
</evidence>
<accession>A0A5C7SIA6</accession>
<gene>
    <name evidence="6" type="ordered locus">Tmz1t_0392</name>
    <name evidence="7" type="ORF">E6Q80_13415</name>
</gene>
<dbReference type="eggNOG" id="COG1145">
    <property type="taxonomic scope" value="Bacteria"/>
</dbReference>
<sequence>MSLAYPELRASRCTRYRFRYSACSRCADACPHDALALTDEGGRIDPARCQNCALCVTACPTDALASEALKPVDMLRQAIRHEHFTIACAPSGASGDAVVPCLGAVDAASLAYLAKRRIPVTLRGAAHCEHCAHGPRGAAQLASNLDACGLLEDAAASIEKPADWIAPQLDEADFANADSRGSAPFAAVRRQWFRRLVGRGVAEVAQSLEPPASAPSTPDKAIRPGPYALPERRELLQIVCKRKDDQPFRVPLHDALPMMALSLQPGCNNCEACFRVCPTGAIQIEESPADYQLKFDADRCVACAVCLEVCQPHVLDADASFDARPEQTPRVLLSMAKQRCTRCDRHFVSHTPQQSCPICRDDEDAFTAIFG</sequence>
<evidence type="ECO:0000313" key="7">
    <source>
        <dbReference type="EMBL" id="TXH83520.1"/>
    </source>
</evidence>
<keyword evidence="2" id="KW-0479">Metal-binding</keyword>
<dbReference type="Proteomes" id="UP000321192">
    <property type="component" value="Unassembled WGS sequence"/>
</dbReference>
<evidence type="ECO:0000259" key="5">
    <source>
        <dbReference type="PROSITE" id="PS51379"/>
    </source>
</evidence>
<dbReference type="PROSITE" id="PS51379">
    <property type="entry name" value="4FE4S_FER_2"/>
    <property type="match status" value="3"/>
</dbReference>
<dbReference type="EMBL" id="CP001281">
    <property type="protein sequence ID" value="ACK53174.1"/>
    <property type="molecule type" value="Genomic_DNA"/>
</dbReference>
<feature type="domain" description="4Fe-4S ferredoxin-type" evidence="5">
    <location>
        <begin position="291"/>
        <end position="320"/>
    </location>
</feature>
<evidence type="ECO:0000313" key="8">
    <source>
        <dbReference type="Proteomes" id="UP000002186"/>
    </source>
</evidence>